<dbReference type="OMA" id="PQFEVIT"/>
<evidence type="ECO:0000259" key="8">
    <source>
        <dbReference type="Pfam" id="PF12832"/>
    </source>
</evidence>
<name>D3BRK2_HETP5</name>
<feature type="transmembrane region" description="Helical" evidence="7">
    <location>
        <begin position="296"/>
        <end position="320"/>
    </location>
</feature>
<evidence type="ECO:0000256" key="7">
    <source>
        <dbReference type="SAM" id="Phobius"/>
    </source>
</evidence>
<comment type="subcellular location">
    <subcellularLocation>
        <location evidence="1">Membrane</location>
        <topology evidence="1">Multi-pass membrane protein</topology>
    </subcellularLocation>
</comment>
<dbReference type="RefSeq" id="XP_020428168.1">
    <property type="nucleotide sequence ID" value="XM_020581381.1"/>
</dbReference>
<dbReference type="GeneID" id="31366082"/>
<dbReference type="InterPro" id="IPR024989">
    <property type="entry name" value="MFS_assoc_dom"/>
</dbReference>
<dbReference type="InParanoid" id="D3BRK2"/>
<dbReference type="Proteomes" id="UP000001396">
    <property type="component" value="Unassembled WGS sequence"/>
</dbReference>
<evidence type="ECO:0000313" key="10">
    <source>
        <dbReference type="Proteomes" id="UP000001396"/>
    </source>
</evidence>
<feature type="transmembrane region" description="Helical" evidence="7">
    <location>
        <begin position="371"/>
        <end position="390"/>
    </location>
</feature>
<accession>D3BRK2</accession>
<feature type="transmembrane region" description="Helical" evidence="7">
    <location>
        <begin position="44"/>
        <end position="60"/>
    </location>
</feature>
<feature type="domain" description="Major facilitator superfamily associated" evidence="8">
    <location>
        <begin position="43"/>
        <end position="467"/>
    </location>
</feature>
<comment type="similarity">
    <text evidence="2">Belongs to the major facilitator superfamily. MFSD6 family.</text>
</comment>
<dbReference type="PANTHER" id="PTHR16172:SF41">
    <property type="entry name" value="MAJOR FACILITATOR SUPERFAMILY DOMAIN-CONTAINING PROTEIN 6-LIKE"/>
    <property type="match status" value="1"/>
</dbReference>
<evidence type="ECO:0000256" key="4">
    <source>
        <dbReference type="ARBA" id="ARBA00022989"/>
    </source>
</evidence>
<feature type="transmembrane region" description="Helical" evidence="7">
    <location>
        <begin position="463"/>
        <end position="486"/>
    </location>
</feature>
<dbReference type="InterPro" id="IPR051717">
    <property type="entry name" value="MFS_MFSD6"/>
</dbReference>
<feature type="compositionally biased region" description="Polar residues" evidence="6">
    <location>
        <begin position="230"/>
        <end position="239"/>
    </location>
</feature>
<dbReference type="InterPro" id="IPR036259">
    <property type="entry name" value="MFS_trans_sf"/>
</dbReference>
<evidence type="ECO:0000256" key="5">
    <source>
        <dbReference type="ARBA" id="ARBA00023136"/>
    </source>
</evidence>
<feature type="transmembrane region" description="Helical" evidence="7">
    <location>
        <begin position="72"/>
        <end position="93"/>
    </location>
</feature>
<dbReference type="GO" id="GO:0016020">
    <property type="term" value="C:membrane"/>
    <property type="evidence" value="ECO:0007669"/>
    <property type="project" value="UniProtKB-SubCell"/>
</dbReference>
<reference evidence="9 10" key="1">
    <citation type="journal article" date="2011" name="Genome Res.">
        <title>Phylogeny-wide analysis of social amoeba genomes highlights ancient origins for complex intercellular communication.</title>
        <authorList>
            <person name="Heidel A.J."/>
            <person name="Lawal H.M."/>
            <person name="Felder M."/>
            <person name="Schilde C."/>
            <person name="Helps N.R."/>
            <person name="Tunggal B."/>
            <person name="Rivero F."/>
            <person name="John U."/>
            <person name="Schleicher M."/>
            <person name="Eichinger L."/>
            <person name="Platzer M."/>
            <person name="Noegel A.A."/>
            <person name="Schaap P."/>
            <person name="Gloeckner G."/>
        </authorList>
    </citation>
    <scope>NUCLEOTIDE SEQUENCE [LARGE SCALE GENOMIC DNA]</scope>
    <source>
        <strain evidence="10">ATCC 26659 / Pp 5 / PN500</strain>
    </source>
</reference>
<keyword evidence="10" id="KW-1185">Reference proteome</keyword>
<evidence type="ECO:0000256" key="1">
    <source>
        <dbReference type="ARBA" id="ARBA00004141"/>
    </source>
</evidence>
<comment type="caution">
    <text evidence="9">The sequence shown here is derived from an EMBL/GenBank/DDBJ whole genome shotgun (WGS) entry which is preliminary data.</text>
</comment>
<feature type="transmembrane region" description="Helical" evidence="7">
    <location>
        <begin position="168"/>
        <end position="187"/>
    </location>
</feature>
<dbReference type="FunCoup" id="D3BRK2">
    <property type="interactions" value="9"/>
</dbReference>
<dbReference type="SUPFAM" id="SSF103473">
    <property type="entry name" value="MFS general substrate transporter"/>
    <property type="match status" value="1"/>
</dbReference>
<keyword evidence="5 7" id="KW-0472">Membrane</keyword>
<gene>
    <name evidence="9" type="ORF">PPL_10613</name>
</gene>
<feature type="region of interest" description="Disordered" evidence="6">
    <location>
        <begin position="514"/>
        <end position="541"/>
    </location>
</feature>
<dbReference type="PANTHER" id="PTHR16172">
    <property type="entry name" value="MAJOR FACILITATOR SUPERFAMILY DOMAIN-CONTAINING PROTEIN 6-LIKE"/>
    <property type="match status" value="1"/>
</dbReference>
<protein>
    <recommendedName>
        <fullName evidence="8">Major facilitator superfamily associated domain-containing protein</fullName>
    </recommendedName>
</protein>
<feature type="compositionally biased region" description="Polar residues" evidence="6">
    <location>
        <begin position="514"/>
        <end position="528"/>
    </location>
</feature>
<feature type="transmembrane region" description="Helical" evidence="7">
    <location>
        <begin position="105"/>
        <end position="123"/>
    </location>
</feature>
<feature type="compositionally biased region" description="Basic and acidic residues" evidence="6">
    <location>
        <begin position="529"/>
        <end position="541"/>
    </location>
</feature>
<sequence>MFVEDAFHRFRKRHSSGSNDDSSSNSGSLVVDPFEFPSPIVPKIFYFMLFYCFGGYRPFVPLFLKSIGFSDSLVGMTLFFPPSLSFLAGPIWSGICDRFKCHRRAVVFCSIISAFLILLLYLIDNHPLVIIIVIVNSVVWAPLTPILDSTTYKILGKSSFLYGKQRMFGSIGFAISATLVGFLANLLGKPVYWINYPIMIFAYGLMVEYMYYDQPLDANSFTKLEDETACSLSGGNEETTPLPEDDSKTSVDLTGRMEVTPITSDDDDTEEIDIEDLNEKNSKDDQAKQMTFGQSLVVLLSNYRLLCFLLNALIVGTGMAMNNNFLGIIITEHLNGTTTLVGVGSVLNIVFELVFFFFGKQILDKLGTMKMIIVSHVALILRVLAYIVIIKGEMNAWSILPVELLHGIIFASIWSAGSRICSDLAPKGLEATSQSLLYSVYLGLGMGIGALVAGRILETSGPVAMYLTILLMTIFGLLLFIAFQIMERHIESKKLLQQQLLDSDSVELVNSNNKQQPAISTSLDNHSLSNEKEAQSHHNDPKMILRASFE</sequence>
<feature type="transmembrane region" description="Helical" evidence="7">
    <location>
        <begin position="436"/>
        <end position="457"/>
    </location>
</feature>
<feature type="transmembrane region" description="Helical" evidence="7">
    <location>
        <begin position="396"/>
        <end position="416"/>
    </location>
</feature>
<evidence type="ECO:0000313" key="9">
    <source>
        <dbReference type="EMBL" id="EFA76034.1"/>
    </source>
</evidence>
<keyword evidence="4 7" id="KW-1133">Transmembrane helix</keyword>
<evidence type="ECO:0000256" key="3">
    <source>
        <dbReference type="ARBA" id="ARBA00022692"/>
    </source>
</evidence>
<evidence type="ECO:0000256" key="2">
    <source>
        <dbReference type="ARBA" id="ARBA00005241"/>
    </source>
</evidence>
<organism evidence="9 10">
    <name type="scientific">Heterostelium pallidum (strain ATCC 26659 / Pp 5 / PN500)</name>
    <name type="common">Cellular slime mold</name>
    <name type="synonym">Polysphondylium pallidum</name>
    <dbReference type="NCBI Taxonomy" id="670386"/>
    <lineage>
        <taxon>Eukaryota</taxon>
        <taxon>Amoebozoa</taxon>
        <taxon>Evosea</taxon>
        <taxon>Eumycetozoa</taxon>
        <taxon>Dictyostelia</taxon>
        <taxon>Acytosteliales</taxon>
        <taxon>Acytosteliaceae</taxon>
        <taxon>Heterostelium</taxon>
    </lineage>
</organism>
<evidence type="ECO:0000256" key="6">
    <source>
        <dbReference type="SAM" id="MobiDB-lite"/>
    </source>
</evidence>
<feature type="transmembrane region" description="Helical" evidence="7">
    <location>
        <begin position="340"/>
        <end position="359"/>
    </location>
</feature>
<dbReference type="Gene3D" id="1.20.1250.20">
    <property type="entry name" value="MFS general substrate transporter like domains"/>
    <property type="match status" value="2"/>
</dbReference>
<proteinExistence type="inferred from homology"/>
<keyword evidence="3 7" id="KW-0812">Transmembrane</keyword>
<dbReference type="EMBL" id="ADBJ01000050">
    <property type="protein sequence ID" value="EFA76034.1"/>
    <property type="molecule type" value="Genomic_DNA"/>
</dbReference>
<feature type="region of interest" description="Disordered" evidence="6">
    <location>
        <begin position="230"/>
        <end position="250"/>
    </location>
</feature>
<dbReference type="AlphaFoldDB" id="D3BRK2"/>
<dbReference type="STRING" id="670386.D3BRK2"/>
<feature type="transmembrane region" description="Helical" evidence="7">
    <location>
        <begin position="129"/>
        <end position="147"/>
    </location>
</feature>
<feature type="transmembrane region" description="Helical" evidence="7">
    <location>
        <begin position="193"/>
        <end position="212"/>
    </location>
</feature>
<dbReference type="Pfam" id="PF12832">
    <property type="entry name" value="MFS_1_like"/>
    <property type="match status" value="1"/>
</dbReference>